<accession>A0A9D3VT87</accession>
<protein>
    <submittedName>
        <fullName evidence="2">Uncharacterized protein</fullName>
    </submittedName>
</protein>
<sequence>MQYIHMSVRSIVREVLPIGKALTRKVVTGRSKGDETYSNEKPKKETKDNGSKRKIPNAAKVEALTLSGGWAHGVCLQASAIFIINTVHPEHATQFIDPEGSNASEVNPR</sequence>
<feature type="region of interest" description="Disordered" evidence="1">
    <location>
        <begin position="29"/>
        <end position="54"/>
    </location>
</feature>
<dbReference type="Proteomes" id="UP000828251">
    <property type="component" value="Unassembled WGS sequence"/>
</dbReference>
<evidence type="ECO:0000256" key="1">
    <source>
        <dbReference type="SAM" id="MobiDB-lite"/>
    </source>
</evidence>
<name>A0A9D3VT87_9ROSI</name>
<feature type="compositionally biased region" description="Basic and acidic residues" evidence="1">
    <location>
        <begin position="31"/>
        <end position="51"/>
    </location>
</feature>
<keyword evidence="3" id="KW-1185">Reference proteome</keyword>
<reference evidence="2 3" key="1">
    <citation type="journal article" date="2021" name="Plant Biotechnol. J.">
        <title>Multi-omics assisted identification of the key and species-specific regulatory components of drought-tolerant mechanisms in Gossypium stocksii.</title>
        <authorList>
            <person name="Yu D."/>
            <person name="Ke L."/>
            <person name="Zhang D."/>
            <person name="Wu Y."/>
            <person name="Sun Y."/>
            <person name="Mei J."/>
            <person name="Sun J."/>
            <person name="Sun Y."/>
        </authorList>
    </citation>
    <scope>NUCLEOTIDE SEQUENCE [LARGE SCALE GENOMIC DNA]</scope>
    <source>
        <strain evidence="3">cv. E1</strain>
        <tissue evidence="2">Leaf</tissue>
    </source>
</reference>
<organism evidence="2 3">
    <name type="scientific">Gossypium stocksii</name>
    <dbReference type="NCBI Taxonomy" id="47602"/>
    <lineage>
        <taxon>Eukaryota</taxon>
        <taxon>Viridiplantae</taxon>
        <taxon>Streptophyta</taxon>
        <taxon>Embryophyta</taxon>
        <taxon>Tracheophyta</taxon>
        <taxon>Spermatophyta</taxon>
        <taxon>Magnoliopsida</taxon>
        <taxon>eudicotyledons</taxon>
        <taxon>Gunneridae</taxon>
        <taxon>Pentapetalae</taxon>
        <taxon>rosids</taxon>
        <taxon>malvids</taxon>
        <taxon>Malvales</taxon>
        <taxon>Malvaceae</taxon>
        <taxon>Malvoideae</taxon>
        <taxon>Gossypium</taxon>
    </lineage>
</organism>
<proteinExistence type="predicted"/>
<evidence type="ECO:0000313" key="3">
    <source>
        <dbReference type="Proteomes" id="UP000828251"/>
    </source>
</evidence>
<dbReference type="EMBL" id="JAIQCV010000005">
    <property type="protein sequence ID" value="KAH1096675.1"/>
    <property type="molecule type" value="Genomic_DNA"/>
</dbReference>
<dbReference type="AlphaFoldDB" id="A0A9D3VT87"/>
<gene>
    <name evidence="2" type="ORF">J1N35_013596</name>
</gene>
<evidence type="ECO:0000313" key="2">
    <source>
        <dbReference type="EMBL" id="KAH1096675.1"/>
    </source>
</evidence>
<comment type="caution">
    <text evidence="2">The sequence shown here is derived from an EMBL/GenBank/DDBJ whole genome shotgun (WGS) entry which is preliminary data.</text>
</comment>